<dbReference type="Proteomes" id="UP001231649">
    <property type="component" value="Chromosome 7"/>
</dbReference>
<organism evidence="1 2">
    <name type="scientific">Mythimna loreyi</name>
    <dbReference type="NCBI Taxonomy" id="667449"/>
    <lineage>
        <taxon>Eukaryota</taxon>
        <taxon>Metazoa</taxon>
        <taxon>Ecdysozoa</taxon>
        <taxon>Arthropoda</taxon>
        <taxon>Hexapoda</taxon>
        <taxon>Insecta</taxon>
        <taxon>Pterygota</taxon>
        <taxon>Neoptera</taxon>
        <taxon>Endopterygota</taxon>
        <taxon>Lepidoptera</taxon>
        <taxon>Glossata</taxon>
        <taxon>Ditrysia</taxon>
        <taxon>Noctuoidea</taxon>
        <taxon>Noctuidae</taxon>
        <taxon>Noctuinae</taxon>
        <taxon>Hadenini</taxon>
        <taxon>Mythimna</taxon>
    </lineage>
</organism>
<comment type="caution">
    <text evidence="1">The sequence shown here is derived from an EMBL/GenBank/DDBJ whole genome shotgun (WGS) entry which is preliminary data.</text>
</comment>
<evidence type="ECO:0000313" key="2">
    <source>
        <dbReference type="Proteomes" id="UP001231649"/>
    </source>
</evidence>
<proteinExistence type="predicted"/>
<accession>A0ACC2QWU2</accession>
<reference evidence="1" key="1">
    <citation type="submission" date="2023-03" db="EMBL/GenBank/DDBJ databases">
        <title>Chromosome-level genomes of two armyworms, Mythimna separata and Mythimna loreyi, provide insights into the biosynthesis and reception of sex pheromones.</title>
        <authorList>
            <person name="Zhao H."/>
        </authorList>
    </citation>
    <scope>NUCLEOTIDE SEQUENCE</scope>
    <source>
        <strain evidence="1">BeijingLab</strain>
    </source>
</reference>
<evidence type="ECO:0000313" key="1">
    <source>
        <dbReference type="EMBL" id="KAJ8727249.1"/>
    </source>
</evidence>
<dbReference type="EMBL" id="CM056783">
    <property type="protein sequence ID" value="KAJ8727249.1"/>
    <property type="molecule type" value="Genomic_DNA"/>
</dbReference>
<gene>
    <name evidence="1" type="ORF">PYW08_015646</name>
</gene>
<keyword evidence="2" id="KW-1185">Reference proteome</keyword>
<name>A0ACC2QWU2_9NEOP</name>
<sequence length="721" mass="84185">MEFRETLLAAQRNQQQKSSENAYYKARFDPPKKEQKQRDRLSANIQKFLAKKDEEEKQKRIEAQKKREELSALRDPKALRKIQKTLKVIKSANKSVIADAIDRDNTAVTRDGPEQPDQDDYGYESQEAAAIYEKMMEKYSKMPDVPKFPVGNNAVKKDLNGTRERVKHALRHEDDPVPHKRRRKGENGERESSPPTKYEPEKKETKPEKPKFRKPVPPPMDFNQLLKLAEQKKSQPIEIGKKKEAITEAEPGAERPMTKKQKKEYEEEMARRQRRQERLDGERGGGKKVPRDDRQREVERESKPEPSTGFGRIPKVSDKLNNSRTDSPSRPDRPSDRSDRPSERPDRPSDRSDRPTERPDRPSDRLADRERIEREKIEKLQKERDRLRLYKDKAEREKERIDRERLDKLKAERERIERDIDRLNRDREKLEKAKSKLESSSRSSEKTNKSIDKSVDRSKLNYKESFKQDVNKNIDLKSQNTYRIDKNSNERKLSVPSKQSDSKYMNGHSSQGKPVPKQREQAQPNGFKDKALLAKQKASAEGSHKLNDKRMPESKGVPSKRPDDRKVGASNDKAGPSKSKVTNTFDFDKHINCLGKNGSRKPDGSRQFPPGDVKRKGQDLKKKRRALDSESEYDSELDDFIDDGDDEMDYSKHIKEIFGYDKSKYRDIDDDDDPMMESSFARQQREEYISKKIGIMEDLEDMRMEAMEKKKSKKGRRISDD</sequence>
<protein>
    <submittedName>
        <fullName evidence="1">Uncharacterized protein</fullName>
    </submittedName>
</protein>